<organism evidence="2 3">
    <name type="scientific">Oceanitalea stevensii</name>
    <dbReference type="NCBI Taxonomy" id="2763072"/>
    <lineage>
        <taxon>Bacteria</taxon>
        <taxon>Bacillati</taxon>
        <taxon>Actinomycetota</taxon>
        <taxon>Actinomycetes</taxon>
        <taxon>Micrococcales</taxon>
        <taxon>Bogoriellaceae</taxon>
        <taxon>Georgenia</taxon>
    </lineage>
</organism>
<proteinExistence type="predicted"/>
<comment type="caution">
    <text evidence="2">The sequence shown here is derived from an EMBL/GenBank/DDBJ whole genome shotgun (WGS) entry which is preliminary data.</text>
</comment>
<reference evidence="2 3" key="1">
    <citation type="submission" date="2020-08" db="EMBL/GenBank/DDBJ databases">
        <title>A Genomic Blueprint of the Chicken Gut Microbiome.</title>
        <authorList>
            <person name="Gilroy R."/>
            <person name="Ravi A."/>
            <person name="Getino M."/>
            <person name="Pursley I."/>
            <person name="Horton D.L."/>
            <person name="Alikhan N.-F."/>
            <person name="Baker D."/>
            <person name="Gharbi K."/>
            <person name="Hall N."/>
            <person name="Watson M."/>
            <person name="Adriaenssens E.M."/>
            <person name="Foster-Nyarko E."/>
            <person name="Jarju S."/>
            <person name="Secka A."/>
            <person name="Antonio M."/>
            <person name="Oren A."/>
            <person name="Chaudhuri R."/>
            <person name="La Ragione R.M."/>
            <person name="Hildebrand F."/>
            <person name="Pallen M.J."/>
        </authorList>
    </citation>
    <scope>NUCLEOTIDE SEQUENCE [LARGE SCALE GENOMIC DNA]</scope>
    <source>
        <strain evidence="2 3">Sa1BUA1</strain>
    </source>
</reference>
<feature type="signal peptide" evidence="1">
    <location>
        <begin position="1"/>
        <end position="26"/>
    </location>
</feature>
<dbReference type="PROSITE" id="PS51257">
    <property type="entry name" value="PROKAR_LIPOPROTEIN"/>
    <property type="match status" value="1"/>
</dbReference>
<keyword evidence="1" id="KW-0732">Signal</keyword>
<dbReference type="RefSeq" id="WP_251839522.1">
    <property type="nucleotide sequence ID" value="NZ_JACSPO010000003.1"/>
</dbReference>
<evidence type="ECO:0000313" key="3">
    <source>
        <dbReference type="Proteomes" id="UP000661894"/>
    </source>
</evidence>
<name>A0ABR8Z262_9MICO</name>
<sequence>MITPVRPILMAIGVLAAASACTSASVAVERVQWSVSEDASGHQLSLLVYAGGSTCVDYDRVDVDEGGEVVEIRAYLRVDKNSPCSEDLRIEEVAVELTEPLGDRSLVGCAGPDTIWPEWSFGDATDCAAPSSWAKQTLERDSHSPA</sequence>
<evidence type="ECO:0008006" key="4">
    <source>
        <dbReference type="Google" id="ProtNLM"/>
    </source>
</evidence>
<dbReference type="EMBL" id="JACSPO010000003">
    <property type="protein sequence ID" value="MBD8062419.1"/>
    <property type="molecule type" value="Genomic_DNA"/>
</dbReference>
<gene>
    <name evidence="2" type="ORF">H9624_08775</name>
</gene>
<feature type="chain" id="PRO_5047407100" description="Lipoprotein" evidence="1">
    <location>
        <begin position="27"/>
        <end position="146"/>
    </location>
</feature>
<protein>
    <recommendedName>
        <fullName evidence="4">Lipoprotein</fullName>
    </recommendedName>
</protein>
<keyword evidence="3" id="KW-1185">Reference proteome</keyword>
<dbReference type="Proteomes" id="UP000661894">
    <property type="component" value="Unassembled WGS sequence"/>
</dbReference>
<evidence type="ECO:0000313" key="2">
    <source>
        <dbReference type="EMBL" id="MBD8062419.1"/>
    </source>
</evidence>
<evidence type="ECO:0000256" key="1">
    <source>
        <dbReference type="SAM" id="SignalP"/>
    </source>
</evidence>
<accession>A0ABR8Z262</accession>